<name>A0ACB7EGV3_NIBAL</name>
<reference evidence="1" key="1">
    <citation type="submission" date="2020-04" db="EMBL/GenBank/DDBJ databases">
        <title>A chromosome-scale assembly and high-density genetic map of the yellow drum (Nibea albiflora) genome.</title>
        <authorList>
            <person name="Xu D."/>
            <person name="Zhang W."/>
            <person name="Chen R."/>
            <person name="Tan P."/>
            <person name="Wang L."/>
            <person name="Song H."/>
            <person name="Tian L."/>
            <person name="Zhu Q."/>
            <person name="Wang B."/>
        </authorList>
    </citation>
    <scope>NUCLEOTIDE SEQUENCE</scope>
    <source>
        <strain evidence="1">ZJHYS-2018</strain>
    </source>
</reference>
<dbReference type="Proteomes" id="UP000805704">
    <property type="component" value="Chromosome 9"/>
</dbReference>
<evidence type="ECO:0000313" key="2">
    <source>
        <dbReference type="Proteomes" id="UP000805704"/>
    </source>
</evidence>
<comment type="caution">
    <text evidence="1">The sequence shown here is derived from an EMBL/GenBank/DDBJ whole genome shotgun (WGS) entry which is preliminary data.</text>
</comment>
<organism evidence="1 2">
    <name type="scientific">Nibea albiflora</name>
    <name type="common">Yellow drum</name>
    <name type="synonym">Corvina albiflora</name>
    <dbReference type="NCBI Taxonomy" id="240163"/>
    <lineage>
        <taxon>Eukaryota</taxon>
        <taxon>Metazoa</taxon>
        <taxon>Chordata</taxon>
        <taxon>Craniata</taxon>
        <taxon>Vertebrata</taxon>
        <taxon>Euteleostomi</taxon>
        <taxon>Actinopterygii</taxon>
        <taxon>Neopterygii</taxon>
        <taxon>Teleostei</taxon>
        <taxon>Neoteleostei</taxon>
        <taxon>Acanthomorphata</taxon>
        <taxon>Eupercaria</taxon>
        <taxon>Sciaenidae</taxon>
        <taxon>Nibea</taxon>
    </lineage>
</organism>
<gene>
    <name evidence="1" type="primary">SPRN</name>
    <name evidence="1" type="ORF">GBF38_002224</name>
</gene>
<proteinExistence type="predicted"/>
<accession>A0ACB7EGV3</accession>
<keyword evidence="2" id="KW-1185">Reference proteome</keyword>
<evidence type="ECO:0000313" key="1">
    <source>
        <dbReference type="EMBL" id="KAG8000081.1"/>
    </source>
</evidence>
<keyword evidence="1" id="KW-0034">Amyloid</keyword>
<protein>
    <submittedName>
        <fullName evidence="1">Shadow of prion protein</fullName>
    </submittedName>
</protein>
<dbReference type="EMBL" id="CM024797">
    <property type="protein sequence ID" value="KAG8000081.1"/>
    <property type="molecule type" value="Genomic_DNA"/>
</dbReference>
<keyword evidence="1" id="KW-0640">Prion</keyword>
<sequence>MLAAALSFVEMLAAAPSFVEMLTADYSSIICGDVGCSSNSWVNCSWNVVFNWPTMSGMNQVVATCWTCLLLFAFLCEPVLSKGGRGGSRGSSRGSSSSSRSSTAGNYRGGGPYGGTRSRFRAAGRTSPVRVASAAAAGAAVALTADKWYASAYRRSKADSSEEELDYYNSTNYFDALMSGSTQNGSSLSQLVSIIIATFSPKYGLLLDSIL</sequence>